<dbReference type="Gene3D" id="3.10.290.10">
    <property type="entry name" value="RNA-binding S4 domain"/>
    <property type="match status" value="1"/>
</dbReference>
<dbReference type="EC" id="5.4.99.-" evidence="6"/>
<dbReference type="GO" id="GO:0016853">
    <property type="term" value="F:isomerase activity"/>
    <property type="evidence" value="ECO:0007669"/>
    <property type="project" value="UniProtKB-KW"/>
</dbReference>
<dbReference type="InterPro" id="IPR020094">
    <property type="entry name" value="TruA/RsuA/RluB/E/F_N"/>
</dbReference>
<feature type="domain" description="RNA-binding S4" evidence="5">
    <location>
        <begin position="4"/>
        <end position="35"/>
    </location>
</feature>
<dbReference type="Gene3D" id="3.30.70.1560">
    <property type="entry name" value="Alpha-L RNA-binding motif"/>
    <property type="match status" value="1"/>
</dbReference>
<dbReference type="PROSITE" id="PS50889">
    <property type="entry name" value="S4"/>
    <property type="match status" value="1"/>
</dbReference>
<dbReference type="Proteomes" id="UP001314181">
    <property type="component" value="Unassembled WGS sequence"/>
</dbReference>
<evidence type="ECO:0000259" key="4">
    <source>
        <dbReference type="Pfam" id="PF00849"/>
    </source>
</evidence>
<dbReference type="PANTHER" id="PTHR47683">
    <property type="entry name" value="PSEUDOURIDINE SYNTHASE FAMILY PROTEIN-RELATED"/>
    <property type="match status" value="1"/>
</dbReference>
<evidence type="ECO:0000313" key="7">
    <source>
        <dbReference type="Proteomes" id="UP001314181"/>
    </source>
</evidence>
<dbReference type="RefSeq" id="WP_338363468.1">
    <property type="nucleotide sequence ID" value="NZ_CAWVOK010000006.1"/>
</dbReference>
<keyword evidence="2 6" id="KW-0413">Isomerase</keyword>
<dbReference type="InterPro" id="IPR020103">
    <property type="entry name" value="PsdUridine_synth_cat_dom_sf"/>
</dbReference>
<comment type="similarity">
    <text evidence="1">Belongs to the pseudouridine synthase RsuA family.</text>
</comment>
<sequence>MKLRLAKFISRSGYCSRREAERLIAAGMVTVDGARTNVDEVYFIDQFNKVLVCDNLINHSPIKTRLWLYHKPRGVLVSKNDPFGRSVVFDHLPSDMPHTVAIGRLDYNSEGLLLLTNNPLFAHYMSLPNNGVLRVYKILSYGSCLNNLKSFELGVKIDGVIHKAHKIYIKSKDGKLGTVVCKLLEGKNREIRKVFNLLGCSVKKLLRVSYGDFQLNGIAPNHIVEVENKKLQVVCNKLTGYPPV</sequence>
<dbReference type="CDD" id="cd00165">
    <property type="entry name" value="S4"/>
    <property type="match status" value="1"/>
</dbReference>
<dbReference type="Pfam" id="PF01479">
    <property type="entry name" value="S4"/>
    <property type="match status" value="1"/>
</dbReference>
<accession>A0ABP0EU36</accession>
<dbReference type="InterPro" id="IPR002942">
    <property type="entry name" value="S4_RNA-bd"/>
</dbReference>
<evidence type="ECO:0000259" key="5">
    <source>
        <dbReference type="Pfam" id="PF01479"/>
    </source>
</evidence>
<reference evidence="6 7" key="1">
    <citation type="submission" date="2024-01" db="EMBL/GenBank/DDBJ databases">
        <authorList>
            <person name="Kunselman E."/>
        </authorList>
    </citation>
    <scope>NUCLEOTIDE SEQUENCE [LARGE SCALE GENOMIC DNA]</scope>
    <source>
        <strain evidence="6">2 abalone samples</strain>
    </source>
</reference>
<comment type="caution">
    <text evidence="6">The sequence shown here is derived from an EMBL/GenBank/DDBJ whole genome shotgun (WGS) entry which is preliminary data.</text>
</comment>
<dbReference type="InterPro" id="IPR042092">
    <property type="entry name" value="PsdUridine_s_RsuA/RluB/E/F_cat"/>
</dbReference>
<dbReference type="Gene3D" id="3.30.70.580">
    <property type="entry name" value="Pseudouridine synthase I, catalytic domain, N-terminal subdomain"/>
    <property type="match status" value="1"/>
</dbReference>
<dbReference type="PROSITE" id="PS01149">
    <property type="entry name" value="PSI_RSU"/>
    <property type="match status" value="1"/>
</dbReference>
<evidence type="ECO:0000256" key="3">
    <source>
        <dbReference type="PROSITE-ProRule" id="PRU00182"/>
    </source>
</evidence>
<proteinExistence type="inferred from homology"/>
<dbReference type="PANTHER" id="PTHR47683:SF3">
    <property type="entry name" value="RIBOSOMAL LARGE SUBUNIT PSEUDOURIDINE SYNTHASE B"/>
    <property type="match status" value="1"/>
</dbReference>
<dbReference type="InterPro" id="IPR050343">
    <property type="entry name" value="RsuA_PseudoU_synthase"/>
</dbReference>
<evidence type="ECO:0000313" key="6">
    <source>
        <dbReference type="EMBL" id="CAK8162431.1"/>
    </source>
</evidence>
<dbReference type="Pfam" id="PF00849">
    <property type="entry name" value="PseudoU_synth_2"/>
    <property type="match status" value="1"/>
</dbReference>
<dbReference type="SUPFAM" id="SSF55174">
    <property type="entry name" value="Alpha-L RNA-binding motif"/>
    <property type="match status" value="1"/>
</dbReference>
<protein>
    <submittedName>
        <fullName evidence="6">Uncharacterized RNA pseudouridine synthase RT0532</fullName>
        <ecNumber evidence="6">5.4.99.-</ecNumber>
    </submittedName>
</protein>
<name>A0ABP0EU36_9RICK</name>
<keyword evidence="7" id="KW-1185">Reference proteome</keyword>
<evidence type="ECO:0000256" key="2">
    <source>
        <dbReference type="ARBA" id="ARBA00023235"/>
    </source>
</evidence>
<feature type="domain" description="Pseudouridine synthase RsuA/RluA-like" evidence="4">
    <location>
        <begin position="66"/>
        <end position="196"/>
    </location>
</feature>
<dbReference type="InterPro" id="IPR036986">
    <property type="entry name" value="S4_RNA-bd_sf"/>
</dbReference>
<keyword evidence="3" id="KW-0694">RNA-binding</keyword>
<dbReference type="InterPro" id="IPR018496">
    <property type="entry name" value="PsdUridine_synth_RsuA/RluB_CS"/>
</dbReference>
<organism evidence="6 7">
    <name type="scientific">Candidatus Xenohaliotis californiensis</name>
    <dbReference type="NCBI Taxonomy" id="84677"/>
    <lineage>
        <taxon>Bacteria</taxon>
        <taxon>Pseudomonadati</taxon>
        <taxon>Pseudomonadota</taxon>
        <taxon>Alphaproteobacteria</taxon>
        <taxon>Rickettsiales</taxon>
        <taxon>Anaplasmataceae</taxon>
        <taxon>Candidatus Xenohaliotis</taxon>
    </lineage>
</organism>
<dbReference type="EMBL" id="CAWVOK010000006">
    <property type="protein sequence ID" value="CAK8162431.1"/>
    <property type="molecule type" value="Genomic_DNA"/>
</dbReference>
<gene>
    <name evidence="6" type="ORF">CAXC1_150025</name>
</gene>
<dbReference type="SUPFAM" id="SSF55120">
    <property type="entry name" value="Pseudouridine synthase"/>
    <property type="match status" value="1"/>
</dbReference>
<dbReference type="InterPro" id="IPR006145">
    <property type="entry name" value="PsdUridine_synth_RsuA/RluA"/>
</dbReference>
<evidence type="ECO:0000256" key="1">
    <source>
        <dbReference type="ARBA" id="ARBA00008348"/>
    </source>
</evidence>